<keyword evidence="6" id="KW-0325">Glycoprotein</keyword>
<protein>
    <recommendedName>
        <fullName evidence="7">Choline transporter-like protein</fullName>
    </recommendedName>
</protein>
<proteinExistence type="inferred from homology"/>
<feature type="transmembrane region" description="Helical" evidence="7">
    <location>
        <begin position="400"/>
        <end position="423"/>
    </location>
</feature>
<dbReference type="OrthoDB" id="420519at2759"/>
<feature type="transmembrane region" description="Helical" evidence="7">
    <location>
        <begin position="305"/>
        <end position="327"/>
    </location>
</feature>
<dbReference type="EMBL" id="VXIV02000853">
    <property type="protein sequence ID" value="KAF6035602.1"/>
    <property type="molecule type" value="Genomic_DNA"/>
</dbReference>
<feature type="transmembrane region" description="Helical" evidence="7">
    <location>
        <begin position="495"/>
        <end position="525"/>
    </location>
</feature>
<dbReference type="Proteomes" id="UP000593567">
    <property type="component" value="Unassembled WGS sequence"/>
</dbReference>
<feature type="transmembrane region" description="Helical" evidence="7">
    <location>
        <begin position="279"/>
        <end position="298"/>
    </location>
</feature>
<sequence>MCGKGEVEDADTATQNQKDGEGNKYGSPKKYDPTFNGPINDRGCTDIICCILFLICVLGMAVVGFFAYSYGDPLLLLYPSDSAGNLCGHGEYLDKPNLFFFDLIDCAKVGPGIVTLGCPTKQVCVTDCPSEYWTWAVQYGKEQSAEKFSGILSTGFNTIRETGRAAMICDYGINPLDNAYASAAKLKELIDDDLCAGYYYPQKEVLGRCLPAIITEGIDTAQSLAEKVGNDNYTSDIVDSQNKTVTIESILDGSAFVTKLLQVRSYGEKVFSDVENSKWFILFGLGLSMIVCFLWIVLMRWLAGVIVWVTIALFFAIFGFASGYSYWTYYDLKNDVNNTNSWILTTDFTYYLTVKEVWLAFGCTSATIFIILLLIILFLRSRIMIAIALVKEGSRAIGMMMFTLLWPIWPFLLELSLVAYWGATCLYLASSTKQVYGVTNLTAIANDSYDYQATSTTTSNPVDLIPCDPNNQTTGGEICNFVKNEVLTYTIYLQFYMLFMFFWTMNWIIGMGQMVLAGAFASYYWAFDKNEHMPTFPIIKSLGRTLFYHTGSIAFGALIIAIIQMIRVGLEYLDAKLKGSENAVAKFFLKCLKCCFYCLEKFMKMINKNAYILIAIYGKNFCTSAKDAFFLIMRNIIRVAVVDKVTDFLLFISKLVVVGILTVLSFYFFNGTLAKHLTFLQQFEVELNFFFVPVIVSIS</sequence>
<keyword evidence="10" id="KW-1185">Reference proteome</keyword>
<dbReference type="GO" id="GO:0022857">
    <property type="term" value="F:transmembrane transporter activity"/>
    <property type="evidence" value="ECO:0007669"/>
    <property type="project" value="UniProtKB-UniRule"/>
</dbReference>
<comment type="caution">
    <text evidence="9">The sequence shown here is derived from an EMBL/GenBank/DDBJ whole genome shotgun (WGS) entry which is preliminary data.</text>
</comment>
<dbReference type="InterPro" id="IPR007603">
    <property type="entry name" value="Choline_transptr-like"/>
</dbReference>
<dbReference type="PANTHER" id="PTHR12385">
    <property type="entry name" value="CHOLINE TRANSPORTER-LIKE (SLC FAMILY 44)"/>
    <property type="match status" value="1"/>
</dbReference>
<evidence type="ECO:0000313" key="10">
    <source>
        <dbReference type="Proteomes" id="UP000593567"/>
    </source>
</evidence>
<comment type="function">
    <text evidence="7">Choline transporter.</text>
</comment>
<dbReference type="PANTHER" id="PTHR12385:SF14">
    <property type="entry name" value="CHOLINE TRANSPORTER-LIKE 2"/>
    <property type="match status" value="1"/>
</dbReference>
<feature type="region of interest" description="Disordered" evidence="8">
    <location>
        <begin position="1"/>
        <end position="29"/>
    </location>
</feature>
<feature type="transmembrane region" description="Helical" evidence="7">
    <location>
        <begin position="357"/>
        <end position="379"/>
    </location>
</feature>
<evidence type="ECO:0000256" key="8">
    <source>
        <dbReference type="SAM" id="MobiDB-lite"/>
    </source>
</evidence>
<name>A0A7J7KAA6_BUGNE</name>
<keyword evidence="3 7" id="KW-0812">Transmembrane</keyword>
<dbReference type="AlphaFoldDB" id="A0A7J7KAA6"/>
<gene>
    <name evidence="9" type="ORF">EB796_006088</name>
</gene>
<feature type="transmembrane region" description="Helical" evidence="7">
    <location>
        <begin position="47"/>
        <end position="70"/>
    </location>
</feature>
<evidence type="ECO:0000256" key="5">
    <source>
        <dbReference type="ARBA" id="ARBA00023136"/>
    </source>
</evidence>
<organism evidence="9 10">
    <name type="scientific">Bugula neritina</name>
    <name type="common">Brown bryozoan</name>
    <name type="synonym">Sertularia neritina</name>
    <dbReference type="NCBI Taxonomy" id="10212"/>
    <lineage>
        <taxon>Eukaryota</taxon>
        <taxon>Metazoa</taxon>
        <taxon>Spiralia</taxon>
        <taxon>Lophotrochozoa</taxon>
        <taxon>Bryozoa</taxon>
        <taxon>Gymnolaemata</taxon>
        <taxon>Cheilostomatida</taxon>
        <taxon>Flustrina</taxon>
        <taxon>Buguloidea</taxon>
        <taxon>Bugulidae</taxon>
        <taxon>Bugula</taxon>
    </lineage>
</organism>
<reference evidence="9" key="1">
    <citation type="submission" date="2020-06" db="EMBL/GenBank/DDBJ databases">
        <title>Draft genome of Bugula neritina, a colonial animal packing powerful symbionts and potential medicines.</title>
        <authorList>
            <person name="Rayko M."/>
        </authorList>
    </citation>
    <scope>NUCLEOTIDE SEQUENCE [LARGE SCALE GENOMIC DNA]</scope>
    <source>
        <strain evidence="9">Kwan_BN1</strain>
    </source>
</reference>
<evidence type="ECO:0000256" key="3">
    <source>
        <dbReference type="ARBA" id="ARBA00022692"/>
    </source>
</evidence>
<comment type="similarity">
    <text evidence="2 7">Belongs to the CTL (choline transporter-like) family.</text>
</comment>
<evidence type="ECO:0000256" key="4">
    <source>
        <dbReference type="ARBA" id="ARBA00022989"/>
    </source>
</evidence>
<dbReference type="Pfam" id="PF04515">
    <property type="entry name" value="Choline_transpo"/>
    <property type="match status" value="1"/>
</dbReference>
<evidence type="ECO:0000256" key="2">
    <source>
        <dbReference type="ARBA" id="ARBA00007168"/>
    </source>
</evidence>
<comment type="subcellular location">
    <subcellularLocation>
        <location evidence="7">Cell membrane</location>
        <topology evidence="7">Multi-pass membrane protein</topology>
    </subcellularLocation>
    <subcellularLocation>
        <location evidence="1">Membrane</location>
        <topology evidence="1">Multi-pass membrane protein</topology>
    </subcellularLocation>
</comment>
<keyword evidence="5 7" id="KW-0472">Membrane</keyword>
<evidence type="ECO:0000256" key="1">
    <source>
        <dbReference type="ARBA" id="ARBA00004141"/>
    </source>
</evidence>
<evidence type="ECO:0000313" key="9">
    <source>
        <dbReference type="EMBL" id="KAF6035602.1"/>
    </source>
</evidence>
<feature type="transmembrane region" description="Helical" evidence="7">
    <location>
        <begin position="546"/>
        <end position="566"/>
    </location>
</feature>
<accession>A0A7J7KAA6</accession>
<keyword evidence="4 7" id="KW-1133">Transmembrane helix</keyword>
<feature type="transmembrane region" description="Helical" evidence="7">
    <location>
        <begin position="648"/>
        <end position="669"/>
    </location>
</feature>
<evidence type="ECO:0000256" key="7">
    <source>
        <dbReference type="RuleBase" id="RU368066"/>
    </source>
</evidence>
<evidence type="ECO:0000256" key="6">
    <source>
        <dbReference type="ARBA" id="ARBA00023180"/>
    </source>
</evidence>
<dbReference type="GO" id="GO:0005886">
    <property type="term" value="C:plasma membrane"/>
    <property type="evidence" value="ECO:0007669"/>
    <property type="project" value="UniProtKB-SubCell"/>
</dbReference>